<dbReference type="RefSeq" id="WP_243816273.1">
    <property type="nucleotide sequence ID" value="NZ_CP091961.1"/>
</dbReference>
<geneLocation type="plasmid" evidence="2 3">
    <name>p3_LIP1512017</name>
</geneLocation>
<dbReference type="AlphaFoldDB" id="A0AAE9GF61"/>
<evidence type="ECO:0000256" key="1">
    <source>
        <dbReference type="SAM" id="MobiDB-lite"/>
    </source>
</evidence>
<gene>
    <name evidence="2" type="ORF">MAL03_20890</name>
</gene>
<evidence type="ECO:0000313" key="3">
    <source>
        <dbReference type="Proteomes" id="UP000829829"/>
    </source>
</evidence>
<evidence type="ECO:0000313" key="2">
    <source>
        <dbReference type="EMBL" id="UOG58969.1"/>
    </source>
</evidence>
<protein>
    <submittedName>
        <fullName evidence="2">Uncharacterized protein</fullName>
    </submittedName>
</protein>
<keyword evidence="2" id="KW-0614">Plasmid</keyword>
<feature type="region of interest" description="Disordered" evidence="1">
    <location>
        <begin position="79"/>
        <end position="105"/>
    </location>
</feature>
<dbReference type="EMBL" id="CP091961">
    <property type="protein sequence ID" value="UOG58969.1"/>
    <property type="molecule type" value="Genomic_DNA"/>
</dbReference>
<accession>A0AAE9GF61</accession>
<name>A0AAE9GF61_9LEPT</name>
<sequence length="105" mass="11943">MKLKKSYNIKLSIWYLLITLLMFLNNCLGNNIFGPTITNCEVVLGGIVVDIDVNSRITPTEADIQRLNSSLAYYASHCDGTESKKHKRKKKDDPIYNLSGKEDKY</sequence>
<dbReference type="Proteomes" id="UP000829829">
    <property type="component" value="Plasmid p3_LIP1512017"/>
</dbReference>
<proteinExistence type="predicted"/>
<reference evidence="2" key="1">
    <citation type="submission" date="2022-02" db="EMBL/GenBank/DDBJ databases">
        <title>The genetically variable rfb locus in Leptospira is a mobile cassette and a molecular signature of serovar identity.</title>
        <authorList>
            <person name="Nieves C."/>
            <person name="Vincent A.T."/>
            <person name="Zarantonelli L."/>
            <person name="Picardeau M."/>
            <person name="Veyrier F.J."/>
            <person name="Buschiazzo A."/>
        </authorList>
    </citation>
    <scope>NUCLEOTIDE SEQUENCE</scope>
    <source>
        <strain evidence="2">IP1512017</strain>
        <plasmid evidence="2">p3_LIP1512017</plasmid>
    </source>
</reference>
<organism evidence="2 3">
    <name type="scientific">Leptospira noguchii</name>
    <dbReference type="NCBI Taxonomy" id="28182"/>
    <lineage>
        <taxon>Bacteria</taxon>
        <taxon>Pseudomonadati</taxon>
        <taxon>Spirochaetota</taxon>
        <taxon>Spirochaetia</taxon>
        <taxon>Leptospirales</taxon>
        <taxon>Leptospiraceae</taxon>
        <taxon>Leptospira</taxon>
    </lineage>
</organism>